<name>A0A9Q3WL33_9RHOB</name>
<reference evidence="1" key="1">
    <citation type="journal article" date="2021" name="Environ. Microbiol.">
        <title>Cryptic niche differentiation of novel sediment ecotypes of Rugeria pomeroyi correlates with nitrate respiration.</title>
        <authorList>
            <person name="Lin X."/>
            <person name="McNichol J."/>
            <person name="Chu X."/>
            <person name="Qian Y."/>
            <person name="Luo H."/>
        </authorList>
    </citation>
    <scope>NUCLEOTIDE SEQUENCE</scope>
    <source>
        <strain evidence="1">SZCCDBB064</strain>
    </source>
</reference>
<sequence length="162" mass="16933">MSNLLAELAAGSGEEAAAVYRVREEIGASAAAVCDHDKVIAPLAAGARHASGGGAGREAVVNAGNAIESFLNWYRNERGHSVGGAHGLNAKVESLRGAGHLPPKLVNASKYLGHIRNAADHGVDADIGTSWNISDATGRNYVFVAAQFIRSVVDFHEGRFEM</sequence>
<accession>A0A9Q3WL33</accession>
<proteinExistence type="predicted"/>
<dbReference type="RefSeq" id="WP_234220021.1">
    <property type="nucleotide sequence ID" value="NZ_JAGQAF010000007.1"/>
</dbReference>
<gene>
    <name evidence="1" type="ORF">KBY27_12380</name>
</gene>
<dbReference type="Proteomes" id="UP000813672">
    <property type="component" value="Unassembled WGS sequence"/>
</dbReference>
<protein>
    <submittedName>
        <fullName evidence="1">Uncharacterized protein</fullName>
    </submittedName>
</protein>
<organism evidence="1 2">
    <name type="scientific">Ruegeria pomeroyi</name>
    <dbReference type="NCBI Taxonomy" id="89184"/>
    <lineage>
        <taxon>Bacteria</taxon>
        <taxon>Pseudomonadati</taxon>
        <taxon>Pseudomonadota</taxon>
        <taxon>Alphaproteobacteria</taxon>
        <taxon>Rhodobacterales</taxon>
        <taxon>Roseobacteraceae</taxon>
        <taxon>Ruegeria</taxon>
    </lineage>
</organism>
<comment type="caution">
    <text evidence="1">The sequence shown here is derived from an EMBL/GenBank/DDBJ whole genome shotgun (WGS) entry which is preliminary data.</text>
</comment>
<dbReference type="EMBL" id="JAGQAF010000007">
    <property type="protein sequence ID" value="MCE8538250.1"/>
    <property type="molecule type" value="Genomic_DNA"/>
</dbReference>
<evidence type="ECO:0000313" key="2">
    <source>
        <dbReference type="Proteomes" id="UP000813672"/>
    </source>
</evidence>
<evidence type="ECO:0000313" key="1">
    <source>
        <dbReference type="EMBL" id="MCE8538250.1"/>
    </source>
</evidence>
<dbReference type="AlphaFoldDB" id="A0A9Q3WL33"/>